<accession>A0AB39KRY1</accession>
<dbReference type="InterPro" id="IPR001789">
    <property type="entry name" value="Sig_transdc_resp-reg_receiver"/>
</dbReference>
<sequence>MTDAPDLTGRKVLVVEDDYYIAGDTAAALRGAGAEVLGPCPSEDATLDLLESRTPTHAVLDLNLGGGGPKFEIARVLKERGVPFVFMTGYDPGMIPAELEDVPRLQKPVPFRMIVEAVSLL</sequence>
<evidence type="ECO:0000259" key="2">
    <source>
        <dbReference type="PROSITE" id="PS50110"/>
    </source>
</evidence>
<dbReference type="Gene3D" id="3.40.50.2300">
    <property type="match status" value="1"/>
</dbReference>
<dbReference type="InterPro" id="IPR011006">
    <property type="entry name" value="CheY-like_superfamily"/>
</dbReference>
<dbReference type="PROSITE" id="PS50110">
    <property type="entry name" value="RESPONSE_REGULATORY"/>
    <property type="match status" value="1"/>
</dbReference>
<name>A0AB39KRY1_9CAUL</name>
<dbReference type="AlphaFoldDB" id="A0AB39KRY1"/>
<feature type="modified residue" description="4-aspartylphosphate" evidence="1">
    <location>
        <position position="61"/>
    </location>
</feature>
<dbReference type="RefSeq" id="WP_369059027.1">
    <property type="nucleotide sequence ID" value="NZ_CP158375.1"/>
</dbReference>
<dbReference type="SMART" id="SM00448">
    <property type="entry name" value="REC"/>
    <property type="match status" value="1"/>
</dbReference>
<reference evidence="3" key="1">
    <citation type="submission" date="2024-06" db="EMBL/GenBank/DDBJ databases">
        <title>Caulobacter inopinatus, sp. nov.</title>
        <authorList>
            <person name="Donachie S.P."/>
        </authorList>
    </citation>
    <scope>NUCLEOTIDE SEQUENCE</scope>
    <source>
        <strain evidence="3">73W</strain>
    </source>
</reference>
<dbReference type="GO" id="GO:0000160">
    <property type="term" value="P:phosphorelay signal transduction system"/>
    <property type="evidence" value="ECO:0007669"/>
    <property type="project" value="InterPro"/>
</dbReference>
<protein>
    <submittedName>
        <fullName evidence="3">Response regulator</fullName>
    </submittedName>
</protein>
<evidence type="ECO:0000256" key="1">
    <source>
        <dbReference type="PROSITE-ProRule" id="PRU00169"/>
    </source>
</evidence>
<evidence type="ECO:0000313" key="3">
    <source>
        <dbReference type="EMBL" id="XDO96173.1"/>
    </source>
</evidence>
<proteinExistence type="predicted"/>
<organism evidence="3">
    <name type="scientific">Caulobacter sp. 73W</name>
    <dbReference type="NCBI Taxonomy" id="3161137"/>
    <lineage>
        <taxon>Bacteria</taxon>
        <taxon>Pseudomonadati</taxon>
        <taxon>Pseudomonadota</taxon>
        <taxon>Alphaproteobacteria</taxon>
        <taxon>Caulobacterales</taxon>
        <taxon>Caulobacteraceae</taxon>
        <taxon>Caulobacter</taxon>
    </lineage>
</organism>
<keyword evidence="1" id="KW-0597">Phosphoprotein</keyword>
<dbReference type="EMBL" id="CP158375">
    <property type="protein sequence ID" value="XDO96173.1"/>
    <property type="molecule type" value="Genomic_DNA"/>
</dbReference>
<feature type="domain" description="Response regulatory" evidence="2">
    <location>
        <begin position="11"/>
        <end position="121"/>
    </location>
</feature>
<gene>
    <name evidence="3" type="ORF">ABOZ73_15520</name>
</gene>
<dbReference type="SUPFAM" id="SSF52172">
    <property type="entry name" value="CheY-like"/>
    <property type="match status" value="1"/>
</dbReference>